<sequence>MNQLARKQELNIQPTTPSAAESIAACKSLFSGEATRRKLQQMFNKLPDKSRGLVLIAGGLPAKDYQRTFESFDDLELQKIRTGMQYLKTLVSGFDKQFGDVRRLKHKQFSKTH</sequence>
<organism evidence="1 2">
    <name type="scientific">Vibrio splendidus</name>
    <dbReference type="NCBI Taxonomy" id="29497"/>
    <lineage>
        <taxon>Bacteria</taxon>
        <taxon>Pseudomonadati</taxon>
        <taxon>Pseudomonadota</taxon>
        <taxon>Gammaproteobacteria</taxon>
        <taxon>Vibrionales</taxon>
        <taxon>Vibrionaceae</taxon>
        <taxon>Vibrio</taxon>
    </lineage>
</organism>
<comment type="caution">
    <text evidence="1">The sequence shown here is derived from an EMBL/GenBank/DDBJ whole genome shotgun (WGS) entry which is preliminary data.</text>
</comment>
<evidence type="ECO:0000313" key="1">
    <source>
        <dbReference type="EMBL" id="PMM43977.1"/>
    </source>
</evidence>
<gene>
    <name evidence="1" type="ORF">BCT54_05665</name>
</gene>
<dbReference type="Proteomes" id="UP000235533">
    <property type="component" value="Unassembled WGS sequence"/>
</dbReference>
<evidence type="ECO:0000313" key="2">
    <source>
        <dbReference type="Proteomes" id="UP000235533"/>
    </source>
</evidence>
<reference evidence="2" key="1">
    <citation type="submission" date="2016-07" db="EMBL/GenBank/DDBJ databases">
        <title>Nontailed viruses are major unrecognized killers of bacteria in the ocean.</title>
        <authorList>
            <person name="Kauffman K."/>
            <person name="Hussain F."/>
            <person name="Yang J."/>
            <person name="Arevalo P."/>
            <person name="Brown J."/>
            <person name="Cutler M."/>
            <person name="Kelly L."/>
            <person name="Polz M.F."/>
        </authorList>
    </citation>
    <scope>NUCLEOTIDE SEQUENCE [LARGE SCALE GENOMIC DNA]</scope>
    <source>
        <strain evidence="2">10N.261.48.B5</strain>
    </source>
</reference>
<dbReference type="EMBL" id="MCZF01000255">
    <property type="protein sequence ID" value="PMM43977.1"/>
    <property type="molecule type" value="Genomic_DNA"/>
</dbReference>
<name>A0A2N7JNR1_VIBSP</name>
<dbReference type="AlphaFoldDB" id="A0A2N7JNR1"/>
<protein>
    <submittedName>
        <fullName evidence="1">Uncharacterized protein</fullName>
    </submittedName>
</protein>
<dbReference type="RefSeq" id="WP_102553009.1">
    <property type="nucleotide sequence ID" value="NZ_MCZF01000255.1"/>
</dbReference>
<accession>A0A2N7JNR1</accession>
<proteinExistence type="predicted"/>